<dbReference type="AlphaFoldDB" id="A0A6M2DIS7"/>
<evidence type="ECO:0000256" key="1">
    <source>
        <dbReference type="ARBA" id="ARBA00001554"/>
    </source>
</evidence>
<dbReference type="GO" id="GO:0008124">
    <property type="term" value="F:4-alpha-hydroxytetrahydrobiopterin dehydratase activity"/>
    <property type="evidence" value="ECO:0007669"/>
    <property type="project" value="UniProtKB-EC"/>
</dbReference>
<dbReference type="NCBIfam" id="NF002018">
    <property type="entry name" value="PRK00823.1-3"/>
    <property type="match status" value="1"/>
</dbReference>
<comment type="catalytic activity">
    <reaction evidence="1">
        <text>(4aS,6R)-4a-hydroxy-L-erythro-5,6,7,8-tetrahydrobiopterin = (6R)-L-erythro-6,7-dihydrobiopterin + H2O</text>
        <dbReference type="Rhea" id="RHEA:11920"/>
        <dbReference type="ChEBI" id="CHEBI:15377"/>
        <dbReference type="ChEBI" id="CHEBI:15642"/>
        <dbReference type="ChEBI" id="CHEBI:43120"/>
        <dbReference type="EC" id="4.2.1.96"/>
    </reaction>
</comment>
<evidence type="ECO:0000256" key="2">
    <source>
        <dbReference type="ARBA" id="ARBA00006472"/>
    </source>
</evidence>
<dbReference type="HAMAP" id="MF_00434">
    <property type="entry name" value="Pterin_4_alpha"/>
    <property type="match status" value="1"/>
</dbReference>
<dbReference type="EMBL" id="GIIL01001021">
    <property type="protein sequence ID" value="NOV44747.1"/>
    <property type="molecule type" value="Transcribed_RNA"/>
</dbReference>
<dbReference type="Pfam" id="PF01329">
    <property type="entry name" value="Pterin_4a"/>
    <property type="match status" value="1"/>
</dbReference>
<organism evidence="6">
    <name type="scientific">Xenopsylla cheopis</name>
    <name type="common">Oriental rat flea</name>
    <name type="synonym">Pulex cheopis</name>
    <dbReference type="NCBI Taxonomy" id="163159"/>
    <lineage>
        <taxon>Eukaryota</taxon>
        <taxon>Metazoa</taxon>
        <taxon>Ecdysozoa</taxon>
        <taxon>Arthropoda</taxon>
        <taxon>Hexapoda</taxon>
        <taxon>Insecta</taxon>
        <taxon>Pterygota</taxon>
        <taxon>Neoptera</taxon>
        <taxon>Endopterygota</taxon>
        <taxon>Siphonaptera</taxon>
        <taxon>Pulicidae</taxon>
        <taxon>Xenopsyllinae</taxon>
        <taxon>Xenopsylla</taxon>
    </lineage>
</organism>
<dbReference type="PANTHER" id="PTHR12599:SF0">
    <property type="entry name" value="PTERIN-4-ALPHA-CARBINOLAMINE DEHYDRATASE"/>
    <property type="match status" value="1"/>
</dbReference>
<dbReference type="InterPro" id="IPR036428">
    <property type="entry name" value="PCD_sf"/>
</dbReference>
<reference evidence="6" key="1">
    <citation type="submission" date="2020-03" db="EMBL/GenBank/DDBJ databases">
        <title>Transcriptomic Profiling of the Digestive Tract of the Rat Flea, Xenopsylla cheopis, Following Blood Feeding and Infection with Yersinia pestis.</title>
        <authorList>
            <person name="Bland D.M."/>
            <person name="Martens C.A."/>
            <person name="Virtaneva K."/>
            <person name="Kanakabandi K."/>
            <person name="Long D."/>
            <person name="Rosenke R."/>
            <person name="Saturday G.A."/>
            <person name="Hoyt F.H."/>
            <person name="Bruno D.P."/>
            <person name="Ribeiro J.M.C."/>
            <person name="Hinnebusch J."/>
        </authorList>
    </citation>
    <scope>NUCLEOTIDE SEQUENCE</scope>
</reference>
<proteinExistence type="inferred from homology"/>
<evidence type="ECO:0000256" key="3">
    <source>
        <dbReference type="ARBA" id="ARBA00013252"/>
    </source>
</evidence>
<evidence type="ECO:0000313" key="6">
    <source>
        <dbReference type="EMBL" id="NOV44747.1"/>
    </source>
</evidence>
<dbReference type="SUPFAM" id="SSF55248">
    <property type="entry name" value="PCD-like"/>
    <property type="match status" value="1"/>
</dbReference>
<evidence type="ECO:0000256" key="5">
    <source>
        <dbReference type="ARBA" id="ARBA00030497"/>
    </source>
</evidence>
<accession>A0A6M2DIS7</accession>
<dbReference type="EC" id="4.2.1.96" evidence="3"/>
<keyword evidence="4" id="KW-0456">Lyase</keyword>
<sequence>MIVVTRCAIDSLYNIGKCSRLYRIAFVDSSTSCKYLKTDAKTKLKMALSEQERSTLLQPLLNSGWSMVNARDAIYKEFLFKNFNEAFGFMSRVAMQAEKMGHHPEWFNVYNKVQVTLSSHDVNGLSGRDVKLATFMDNAMKVKE</sequence>
<dbReference type="CDD" id="cd00914">
    <property type="entry name" value="PCD_DCoH_subfamily_b"/>
    <property type="match status" value="1"/>
</dbReference>
<dbReference type="GO" id="GO:0006729">
    <property type="term" value="P:tetrahydrobiopterin biosynthetic process"/>
    <property type="evidence" value="ECO:0007669"/>
    <property type="project" value="InterPro"/>
</dbReference>
<evidence type="ECO:0000256" key="4">
    <source>
        <dbReference type="ARBA" id="ARBA00023239"/>
    </source>
</evidence>
<dbReference type="Gene3D" id="3.30.1360.20">
    <property type="entry name" value="Transcriptional coactivator/pterin dehydratase"/>
    <property type="match status" value="1"/>
</dbReference>
<dbReference type="PANTHER" id="PTHR12599">
    <property type="entry name" value="PTERIN-4-ALPHA-CARBINOLAMINE DEHYDRATASE"/>
    <property type="match status" value="1"/>
</dbReference>
<protein>
    <recommendedName>
        <fullName evidence="3">4a-hydroxytetrahydrobiopterin dehydratase</fullName>
        <ecNumber evidence="3">4.2.1.96</ecNumber>
    </recommendedName>
    <alternativeName>
        <fullName evidence="5">4-alpha-hydroxy-tetrahydropterin dehydratase</fullName>
    </alternativeName>
</protein>
<comment type="similarity">
    <text evidence="2">Belongs to the pterin-4-alpha-carbinolamine dehydratase family.</text>
</comment>
<name>A0A6M2DIS7_XENCH</name>
<dbReference type="InterPro" id="IPR001533">
    <property type="entry name" value="Pterin_deHydtase"/>
</dbReference>